<accession>A0A6B9XS50</accession>
<dbReference type="EMBL" id="MK697699">
    <property type="protein sequence ID" value="QHR89793.1"/>
    <property type="molecule type" value="Genomic_DNA"/>
</dbReference>
<reference evidence="2" key="1">
    <citation type="submission" date="2019-03" db="EMBL/GenBank/DDBJ databases">
        <title>Largest Complete Mitochondrial Genome of a Gymnosperm, Sitka Spruce (Picea sitchensis), Indicates Complex Physical Structure.</title>
        <authorList>
            <person name="Jackman S.D."/>
            <person name="Coombe L."/>
            <person name="Warren R."/>
            <person name="Kirk H."/>
            <person name="Trinh E."/>
            <person name="McLeod T."/>
            <person name="Pleasance S."/>
            <person name="Pandoh P."/>
            <person name="Zhao Y."/>
            <person name="Coope R."/>
            <person name="Bousquet J."/>
            <person name="Bohlmann J.C."/>
            <person name="Jones S.J.M."/>
            <person name="Birol I."/>
        </authorList>
    </citation>
    <scope>NUCLEOTIDE SEQUENCE</scope>
    <source>
        <strain evidence="2">Q903</strain>
    </source>
</reference>
<geneLocation type="mitochondrion" evidence="2"/>
<feature type="signal peptide" evidence="1">
    <location>
        <begin position="1"/>
        <end position="17"/>
    </location>
</feature>
<evidence type="ECO:0000313" key="2">
    <source>
        <dbReference type="EMBL" id="QHR89793.1"/>
    </source>
</evidence>
<keyword evidence="1" id="KW-0732">Signal</keyword>
<proteinExistence type="predicted"/>
<name>A0A6B9XS50_PICSI</name>
<evidence type="ECO:0000256" key="1">
    <source>
        <dbReference type="SAM" id="SignalP"/>
    </source>
</evidence>
<protein>
    <submittedName>
        <fullName evidence="2">Uncharacterized protein</fullName>
    </submittedName>
</protein>
<keyword evidence="2" id="KW-0496">Mitochondrion</keyword>
<dbReference type="AlphaFoldDB" id="A0A6B9XS50"/>
<gene>
    <name evidence="2" type="primary">orf03838</name>
    <name evidence="2" type="ORF">Q903MT_gene3815</name>
</gene>
<organism evidence="2">
    <name type="scientific">Picea sitchensis</name>
    <name type="common">Sitka spruce</name>
    <name type="synonym">Pinus sitchensis</name>
    <dbReference type="NCBI Taxonomy" id="3332"/>
    <lineage>
        <taxon>Eukaryota</taxon>
        <taxon>Viridiplantae</taxon>
        <taxon>Streptophyta</taxon>
        <taxon>Embryophyta</taxon>
        <taxon>Tracheophyta</taxon>
        <taxon>Spermatophyta</taxon>
        <taxon>Pinopsida</taxon>
        <taxon>Pinidae</taxon>
        <taxon>Conifers I</taxon>
        <taxon>Pinales</taxon>
        <taxon>Pinaceae</taxon>
        <taxon>Picea</taxon>
    </lineage>
</organism>
<sequence>MDSTLVLLSILHVYILHQVVYLGNGAANKDHLKWQSDTSHS</sequence>
<feature type="chain" id="PRO_5025452789" evidence="1">
    <location>
        <begin position="18"/>
        <end position="41"/>
    </location>
</feature>